<dbReference type="AlphaFoldDB" id="A0A397SCK1"/>
<accession>A0A397SCK1</accession>
<comment type="caution">
    <text evidence="1">The sequence shown here is derived from an EMBL/GenBank/DDBJ whole genome shotgun (WGS) entry which is preliminary data.</text>
</comment>
<organism evidence="1 2">
    <name type="scientific">Glomus cerebriforme</name>
    <dbReference type="NCBI Taxonomy" id="658196"/>
    <lineage>
        <taxon>Eukaryota</taxon>
        <taxon>Fungi</taxon>
        <taxon>Fungi incertae sedis</taxon>
        <taxon>Mucoromycota</taxon>
        <taxon>Glomeromycotina</taxon>
        <taxon>Glomeromycetes</taxon>
        <taxon>Glomerales</taxon>
        <taxon>Glomeraceae</taxon>
        <taxon>Glomus</taxon>
    </lineage>
</organism>
<feature type="non-terminal residue" evidence="1">
    <location>
        <position position="54"/>
    </location>
</feature>
<sequence length="54" mass="6206">MIPDRRRYLCAIADNNDKIYLFGGEFTIQTSFNNWNVGKNGLFGRKGYTATFLP</sequence>
<name>A0A397SCK1_9GLOM</name>
<dbReference type="Proteomes" id="UP000265703">
    <property type="component" value="Unassembled WGS sequence"/>
</dbReference>
<evidence type="ECO:0000313" key="1">
    <source>
        <dbReference type="EMBL" id="RIA81747.1"/>
    </source>
</evidence>
<protein>
    <submittedName>
        <fullName evidence="1">Uncharacterized protein</fullName>
    </submittedName>
</protein>
<proteinExistence type="predicted"/>
<dbReference type="OrthoDB" id="2363417at2759"/>
<reference evidence="1 2" key="1">
    <citation type="submission" date="2018-06" db="EMBL/GenBank/DDBJ databases">
        <title>Comparative genomics reveals the genomic features of Rhizophagus irregularis, R. cerebriforme, R. diaphanum and Gigaspora rosea, and their symbiotic lifestyle signature.</title>
        <authorList>
            <person name="Morin E."/>
            <person name="San Clemente H."/>
            <person name="Chen E.C.H."/>
            <person name="De La Providencia I."/>
            <person name="Hainaut M."/>
            <person name="Kuo A."/>
            <person name="Kohler A."/>
            <person name="Murat C."/>
            <person name="Tang N."/>
            <person name="Roy S."/>
            <person name="Loubradou J."/>
            <person name="Henrissat B."/>
            <person name="Grigoriev I.V."/>
            <person name="Corradi N."/>
            <person name="Roux C."/>
            <person name="Martin F.M."/>
        </authorList>
    </citation>
    <scope>NUCLEOTIDE SEQUENCE [LARGE SCALE GENOMIC DNA]</scope>
    <source>
        <strain evidence="1 2">DAOM 227022</strain>
    </source>
</reference>
<evidence type="ECO:0000313" key="2">
    <source>
        <dbReference type="Proteomes" id="UP000265703"/>
    </source>
</evidence>
<gene>
    <name evidence="1" type="ORF">C1645_789733</name>
</gene>
<dbReference type="EMBL" id="QKYT01000749">
    <property type="protein sequence ID" value="RIA81747.1"/>
    <property type="molecule type" value="Genomic_DNA"/>
</dbReference>
<keyword evidence="2" id="KW-1185">Reference proteome</keyword>